<keyword evidence="8" id="KW-0282">Flagellum</keyword>
<dbReference type="NCBIfam" id="TIGR03824">
    <property type="entry name" value="FlgM_jcvi"/>
    <property type="match status" value="1"/>
</dbReference>
<dbReference type="GO" id="GO:0044781">
    <property type="term" value="P:bacterial-type flagellum organization"/>
    <property type="evidence" value="ECO:0007669"/>
    <property type="project" value="UniProtKB-KW"/>
</dbReference>
<evidence type="ECO:0000256" key="1">
    <source>
        <dbReference type="ARBA" id="ARBA00005322"/>
    </source>
</evidence>
<protein>
    <recommendedName>
        <fullName evidence="2">Negative regulator of flagellin synthesis</fullName>
    </recommendedName>
</protein>
<gene>
    <name evidence="8" type="primary">flgM</name>
    <name evidence="8" type="ORF">CHL78_003040</name>
</gene>
<dbReference type="Pfam" id="PF04316">
    <property type="entry name" value="FlgM"/>
    <property type="match status" value="1"/>
</dbReference>
<keyword evidence="6" id="KW-0804">Transcription</keyword>
<accession>A0A255IRQ8</accession>
<dbReference type="Proteomes" id="UP000215694">
    <property type="component" value="Unassembled WGS sequence"/>
</dbReference>
<dbReference type="AlphaFoldDB" id="A0A255IRQ8"/>
<organism evidence="8 9">
    <name type="scientific">Romboutsia weinsteinii</name>
    <dbReference type="NCBI Taxonomy" id="2020949"/>
    <lineage>
        <taxon>Bacteria</taxon>
        <taxon>Bacillati</taxon>
        <taxon>Bacillota</taxon>
        <taxon>Clostridia</taxon>
        <taxon>Peptostreptococcales</taxon>
        <taxon>Peptostreptococcaceae</taxon>
        <taxon>Romboutsia</taxon>
    </lineage>
</organism>
<keyword evidence="3" id="KW-0678">Repressor</keyword>
<dbReference type="InterPro" id="IPR035890">
    <property type="entry name" value="Anti-sigma-28_factor_FlgM_sf"/>
</dbReference>
<evidence type="ECO:0000256" key="3">
    <source>
        <dbReference type="ARBA" id="ARBA00022491"/>
    </source>
</evidence>
<feature type="domain" description="Anti-sigma-28 factor FlgM C-terminal" evidence="7">
    <location>
        <begin position="33"/>
        <end position="84"/>
    </location>
</feature>
<keyword evidence="8" id="KW-0966">Cell projection</keyword>
<sequence length="89" mass="10187">MNVKPISLKLIDSIYKKNNSNKYEQNKSNNCTDKLEISSSAKFLSDLVSSNEEIDYKKIEEIKNKIKLGSYTIDSKEVAKKIIKEIKGE</sequence>
<dbReference type="InterPro" id="IPR007412">
    <property type="entry name" value="FlgM"/>
</dbReference>
<proteinExistence type="inferred from homology"/>
<evidence type="ECO:0000313" key="8">
    <source>
        <dbReference type="EMBL" id="RDY28911.1"/>
    </source>
</evidence>
<keyword evidence="5" id="KW-0805">Transcription regulation</keyword>
<comment type="similarity">
    <text evidence="1">Belongs to the FlgM family.</text>
</comment>
<comment type="caution">
    <text evidence="8">The sequence shown here is derived from an EMBL/GenBank/DDBJ whole genome shotgun (WGS) entry which is preliminary data.</text>
</comment>
<dbReference type="GO" id="GO:0045892">
    <property type="term" value="P:negative regulation of DNA-templated transcription"/>
    <property type="evidence" value="ECO:0007669"/>
    <property type="project" value="InterPro"/>
</dbReference>
<dbReference type="SUPFAM" id="SSF101498">
    <property type="entry name" value="Anti-sigma factor FlgM"/>
    <property type="match status" value="1"/>
</dbReference>
<keyword evidence="4" id="KW-1005">Bacterial flagellum biogenesis</keyword>
<evidence type="ECO:0000256" key="6">
    <source>
        <dbReference type="ARBA" id="ARBA00023163"/>
    </source>
</evidence>
<reference evidence="8 9" key="1">
    <citation type="journal article" date="2017" name="Genome Announc.">
        <title>Draft Genome Sequence of Romboutsia weinsteinii sp. nov. Strain CCRI-19649(T) Isolated from Surface Water.</title>
        <authorList>
            <person name="Maheux A.F."/>
            <person name="Boudreau D.K."/>
            <person name="Berube E."/>
            <person name="Boissinot M."/>
            <person name="Cantin P."/>
            <person name="Raymond F."/>
            <person name="Corbeil J."/>
            <person name="Omar R.F."/>
            <person name="Bergeron M.G."/>
        </authorList>
    </citation>
    <scope>NUCLEOTIDE SEQUENCE [LARGE SCALE GENOMIC DNA]</scope>
    <source>
        <strain evidence="8 9">CCRI-19649</strain>
    </source>
</reference>
<evidence type="ECO:0000256" key="5">
    <source>
        <dbReference type="ARBA" id="ARBA00023015"/>
    </source>
</evidence>
<evidence type="ECO:0000256" key="2">
    <source>
        <dbReference type="ARBA" id="ARBA00017823"/>
    </source>
</evidence>
<evidence type="ECO:0000259" key="7">
    <source>
        <dbReference type="Pfam" id="PF04316"/>
    </source>
</evidence>
<evidence type="ECO:0000256" key="4">
    <source>
        <dbReference type="ARBA" id="ARBA00022795"/>
    </source>
</evidence>
<evidence type="ECO:0000313" key="9">
    <source>
        <dbReference type="Proteomes" id="UP000215694"/>
    </source>
</evidence>
<keyword evidence="8" id="KW-0969">Cilium</keyword>
<dbReference type="EMBL" id="NOJY02000004">
    <property type="protein sequence ID" value="RDY28911.1"/>
    <property type="molecule type" value="Genomic_DNA"/>
</dbReference>
<dbReference type="RefSeq" id="WP_094366806.1">
    <property type="nucleotide sequence ID" value="NZ_NOJY02000004.1"/>
</dbReference>
<name>A0A255IRQ8_9FIRM</name>
<keyword evidence="9" id="KW-1185">Reference proteome</keyword>
<dbReference type="InterPro" id="IPR031316">
    <property type="entry name" value="FlgM_C"/>
</dbReference>